<feature type="transmembrane region" description="Helical" evidence="1">
    <location>
        <begin position="269"/>
        <end position="292"/>
    </location>
</feature>
<dbReference type="GO" id="GO:0016747">
    <property type="term" value="F:acyltransferase activity, transferring groups other than amino-acyl groups"/>
    <property type="evidence" value="ECO:0007669"/>
    <property type="project" value="InterPro"/>
</dbReference>
<feature type="transmembrane region" description="Helical" evidence="1">
    <location>
        <begin position="123"/>
        <end position="143"/>
    </location>
</feature>
<protein>
    <submittedName>
        <fullName evidence="3">Exopolysaccharide production protein ExoZ</fullName>
    </submittedName>
</protein>
<organism evidence="3 4">
    <name type="scientific">Sphingobium jiangsuense</name>
    <dbReference type="NCBI Taxonomy" id="870476"/>
    <lineage>
        <taxon>Bacteria</taxon>
        <taxon>Pseudomonadati</taxon>
        <taxon>Pseudomonadota</taxon>
        <taxon>Alphaproteobacteria</taxon>
        <taxon>Sphingomonadales</taxon>
        <taxon>Sphingomonadaceae</taxon>
        <taxon>Sphingobium</taxon>
    </lineage>
</organism>
<dbReference type="EMBL" id="JACIDT010000002">
    <property type="protein sequence ID" value="MBB3924848.1"/>
    <property type="molecule type" value="Genomic_DNA"/>
</dbReference>
<dbReference type="Pfam" id="PF01757">
    <property type="entry name" value="Acyl_transf_3"/>
    <property type="match status" value="1"/>
</dbReference>
<evidence type="ECO:0000256" key="1">
    <source>
        <dbReference type="SAM" id="Phobius"/>
    </source>
</evidence>
<feature type="transmembrane region" description="Helical" evidence="1">
    <location>
        <begin position="37"/>
        <end position="57"/>
    </location>
</feature>
<keyword evidence="1" id="KW-0472">Membrane</keyword>
<proteinExistence type="predicted"/>
<sequence length="342" mass="36848">MKIRSIHYWRVVAALMVVVAHTLLHPLPFPTPSLRRLGSFGVLLFFVISGFIMVYTTGKANFDPWRFLRRRMERIVPLYWLVTFAVAALAIAAPWLLKNTEFSVRQLILSCLFIPYARGDGEIVPLMKLGWSLNYEMFFYLVFACASRLRAAARVAAVTGVFLLLVLLGTAIGGGGAIVTFFTQPVILSFCVGMGIGLWYLHGGMDRGSPAAPVLAIAAAGLIAAGFLIPTASAINPATDGLFTLAAAAMLVLGLRVEHRLPASPAGLLLGDASYAMYLVHMYVVGAVILVGQRLGHGSAALDLLLTIGITIAASVLIHLRIERPIGKALRGWRPRPAMALG</sequence>
<reference evidence="3 4" key="1">
    <citation type="submission" date="2020-08" db="EMBL/GenBank/DDBJ databases">
        <title>Genomic Encyclopedia of Type Strains, Phase IV (KMG-IV): sequencing the most valuable type-strain genomes for metagenomic binning, comparative biology and taxonomic classification.</title>
        <authorList>
            <person name="Goeker M."/>
        </authorList>
    </citation>
    <scope>NUCLEOTIDE SEQUENCE [LARGE SCALE GENOMIC DNA]</scope>
    <source>
        <strain evidence="3 4">DSM 26189</strain>
    </source>
</reference>
<feature type="transmembrane region" description="Helical" evidence="1">
    <location>
        <begin position="78"/>
        <end position="97"/>
    </location>
</feature>
<feature type="transmembrane region" description="Helical" evidence="1">
    <location>
        <begin position="304"/>
        <end position="322"/>
    </location>
</feature>
<dbReference type="InterPro" id="IPR050879">
    <property type="entry name" value="Acyltransferase_3"/>
</dbReference>
<name>A0A7W6BLJ4_9SPHN</name>
<dbReference type="PANTHER" id="PTHR23028:SF131">
    <property type="entry name" value="BLR2367 PROTEIN"/>
    <property type="match status" value="1"/>
</dbReference>
<evidence type="ECO:0000313" key="3">
    <source>
        <dbReference type="EMBL" id="MBB3924848.1"/>
    </source>
</evidence>
<feature type="transmembrane region" description="Helical" evidence="1">
    <location>
        <begin position="241"/>
        <end position="257"/>
    </location>
</feature>
<comment type="caution">
    <text evidence="3">The sequence shown here is derived from an EMBL/GenBank/DDBJ whole genome shotgun (WGS) entry which is preliminary data.</text>
</comment>
<feature type="transmembrane region" description="Helical" evidence="1">
    <location>
        <begin position="7"/>
        <end position="25"/>
    </location>
</feature>
<dbReference type="Proteomes" id="UP000571950">
    <property type="component" value="Unassembled WGS sequence"/>
</dbReference>
<evidence type="ECO:0000313" key="4">
    <source>
        <dbReference type="Proteomes" id="UP000571950"/>
    </source>
</evidence>
<feature type="domain" description="Acyltransferase 3" evidence="2">
    <location>
        <begin position="4"/>
        <end position="319"/>
    </location>
</feature>
<feature type="transmembrane region" description="Helical" evidence="1">
    <location>
        <begin position="155"/>
        <end position="179"/>
    </location>
</feature>
<keyword evidence="1" id="KW-1133">Transmembrane helix</keyword>
<dbReference type="InterPro" id="IPR002656">
    <property type="entry name" value="Acyl_transf_3_dom"/>
</dbReference>
<feature type="transmembrane region" description="Helical" evidence="1">
    <location>
        <begin position="185"/>
        <end position="202"/>
    </location>
</feature>
<gene>
    <name evidence="3" type="ORF">GGR43_000549</name>
</gene>
<evidence type="ECO:0000259" key="2">
    <source>
        <dbReference type="Pfam" id="PF01757"/>
    </source>
</evidence>
<accession>A0A7W6BLJ4</accession>
<dbReference type="AlphaFoldDB" id="A0A7W6BLJ4"/>
<keyword evidence="1" id="KW-0812">Transmembrane</keyword>
<dbReference type="RefSeq" id="WP_188070427.1">
    <property type="nucleotide sequence ID" value="NZ_BSPS01000036.1"/>
</dbReference>
<feature type="transmembrane region" description="Helical" evidence="1">
    <location>
        <begin position="214"/>
        <end position="235"/>
    </location>
</feature>
<dbReference type="GO" id="GO:0000271">
    <property type="term" value="P:polysaccharide biosynthetic process"/>
    <property type="evidence" value="ECO:0007669"/>
    <property type="project" value="TreeGrafter"/>
</dbReference>
<dbReference type="PANTHER" id="PTHR23028">
    <property type="entry name" value="ACETYLTRANSFERASE"/>
    <property type="match status" value="1"/>
</dbReference>
<dbReference type="GO" id="GO:0016020">
    <property type="term" value="C:membrane"/>
    <property type="evidence" value="ECO:0007669"/>
    <property type="project" value="TreeGrafter"/>
</dbReference>
<keyword evidence="4" id="KW-1185">Reference proteome</keyword>